<feature type="compositionally biased region" description="Basic and acidic residues" evidence="1">
    <location>
        <begin position="10"/>
        <end position="26"/>
    </location>
</feature>
<feature type="region of interest" description="Disordered" evidence="1">
    <location>
        <begin position="1"/>
        <end position="50"/>
    </location>
</feature>
<evidence type="ECO:0000313" key="2">
    <source>
        <dbReference type="EMBL" id="ADB75088.1"/>
    </source>
</evidence>
<sequence>MTDPDGTPEVEQRLAEDLDPERHRAPSEGIPQELSDDAGGEDPPPSGSGR</sequence>
<gene>
    <name evidence="2" type="ordered locus">Gobs_2417</name>
</gene>
<dbReference type="EMBL" id="CP001867">
    <property type="protein sequence ID" value="ADB75088.1"/>
    <property type="molecule type" value="Genomic_DNA"/>
</dbReference>
<dbReference type="STRING" id="526225.Gobs_2417"/>
<dbReference type="KEGG" id="gob:Gobs_2417"/>
<evidence type="ECO:0000256" key="1">
    <source>
        <dbReference type="SAM" id="MobiDB-lite"/>
    </source>
</evidence>
<keyword evidence="3" id="KW-1185">Reference proteome</keyword>
<dbReference type="HOGENOM" id="CLU_3118272_0_0_11"/>
<dbReference type="RefSeq" id="WP_012948523.1">
    <property type="nucleotide sequence ID" value="NC_013757.1"/>
</dbReference>
<dbReference type="Proteomes" id="UP000001382">
    <property type="component" value="Chromosome"/>
</dbReference>
<evidence type="ECO:0000313" key="3">
    <source>
        <dbReference type="Proteomes" id="UP000001382"/>
    </source>
</evidence>
<organism evidence="2 3">
    <name type="scientific">Geodermatophilus obscurus (strain ATCC 25078 / DSM 43160 / JCM 3152 / CCUG 61914 / KCC A-0152 / KCTC 9177 / NBRC 13315 / NRRL B-3577 / G-20)</name>
    <dbReference type="NCBI Taxonomy" id="526225"/>
    <lineage>
        <taxon>Bacteria</taxon>
        <taxon>Bacillati</taxon>
        <taxon>Actinomycetota</taxon>
        <taxon>Actinomycetes</taxon>
        <taxon>Geodermatophilales</taxon>
        <taxon>Geodermatophilaceae</taxon>
        <taxon>Geodermatophilus</taxon>
    </lineage>
</organism>
<reference evidence="3" key="2">
    <citation type="submission" date="2010-01" db="EMBL/GenBank/DDBJ databases">
        <title>The complete genome of Geodermatophilus obscurus DSM 43160.</title>
        <authorList>
            <consortium name="US DOE Joint Genome Institute (JGI-PGF)"/>
            <person name="Lucas S."/>
            <person name="Copeland A."/>
            <person name="Lapidus A."/>
            <person name="Glavina del Rio T."/>
            <person name="Dalin E."/>
            <person name="Tice H."/>
            <person name="Bruce D."/>
            <person name="Goodwin L."/>
            <person name="Pitluck S."/>
            <person name="Kyrpides N."/>
            <person name="Mavromatis K."/>
            <person name="Ivanova N."/>
            <person name="Munk A.C."/>
            <person name="Brettin T."/>
            <person name="Detter J.C."/>
            <person name="Han C."/>
            <person name="Larimer F."/>
            <person name="Land M."/>
            <person name="Hauser L."/>
            <person name="Markowitz V."/>
            <person name="Cheng J.-F."/>
            <person name="Hugenholtz P."/>
            <person name="Woyke T."/>
            <person name="Wu D."/>
            <person name="Jando M."/>
            <person name="Schneider S."/>
            <person name="Klenk H.-P."/>
            <person name="Eisen J.A."/>
        </authorList>
    </citation>
    <scope>NUCLEOTIDE SEQUENCE [LARGE SCALE GENOMIC DNA]</scope>
    <source>
        <strain evidence="3">ATCC 25078 / DSM 43160 / JCM 3152 / KCC A-0152 / KCTC 9177 / NBRC 13315 / NRRL B-3577 / G-20</strain>
    </source>
</reference>
<name>D2S498_GEOOG</name>
<protein>
    <submittedName>
        <fullName evidence="2">Uncharacterized protein</fullName>
    </submittedName>
</protein>
<proteinExistence type="predicted"/>
<dbReference type="AlphaFoldDB" id="D2S498"/>
<accession>D2S498</accession>
<reference evidence="2 3" key="1">
    <citation type="journal article" date="2010" name="Stand. Genomic Sci.">
        <title>Complete genome sequence of Geodermatophilus obscurus type strain (G-20).</title>
        <authorList>
            <person name="Ivanova N."/>
            <person name="Sikorski J."/>
            <person name="Jando M."/>
            <person name="Munk C."/>
            <person name="Lapidus A."/>
            <person name="Glavina Del Rio T."/>
            <person name="Copeland A."/>
            <person name="Tice H."/>
            <person name="Cheng J.-F."/>
            <person name="Lucas S."/>
            <person name="Chen F."/>
            <person name="Nolan M."/>
            <person name="Bruce D."/>
            <person name="Goodwin L."/>
            <person name="Pitluck S."/>
            <person name="Mavromatis K."/>
            <person name="Mikhailova N."/>
            <person name="Pati A."/>
            <person name="Chen A."/>
            <person name="Palaniappan K."/>
            <person name="Land M."/>
            <person name="Hauser L."/>
            <person name="Chang Y.-J."/>
            <person name="Jeffries C.D."/>
            <person name="Meincke L."/>
            <person name="Brettin T."/>
            <person name="Detter J.C."/>
            <person name="Detter J.C."/>
            <person name="Rohde M."/>
            <person name="Goeker M."/>
            <person name="Bristow J."/>
            <person name="Eisen J.A."/>
            <person name="Markowitz V."/>
            <person name="Hugenholtz P."/>
            <person name="Kyrpides N.C."/>
            <person name="Klenk H.-P."/>
        </authorList>
    </citation>
    <scope>NUCLEOTIDE SEQUENCE [LARGE SCALE GENOMIC DNA]</scope>
    <source>
        <strain evidence="3">ATCC 25078 / DSM 43160 / JCM 3152 / KCC A-0152 / KCTC 9177 / NBRC 13315 / NRRL B-3577 / G-20</strain>
    </source>
</reference>